<dbReference type="SUPFAM" id="SSF52266">
    <property type="entry name" value="SGNH hydrolase"/>
    <property type="match status" value="1"/>
</dbReference>
<dbReference type="GeneTree" id="ENSGT01140000282613"/>
<reference evidence="1" key="3">
    <citation type="submission" date="2025-09" db="UniProtKB">
        <authorList>
            <consortium name="Ensembl"/>
        </authorList>
    </citation>
    <scope>IDENTIFICATION</scope>
</reference>
<proteinExistence type="predicted"/>
<evidence type="ECO:0008006" key="3">
    <source>
        <dbReference type="Google" id="ProtNLM"/>
    </source>
</evidence>
<dbReference type="Gene3D" id="3.40.50.12690">
    <property type="match status" value="1"/>
</dbReference>
<name>A0AAQ6AC87_AMPOC</name>
<sequence length="163" mass="18314">MLIIGDSITRNIRFFNAITRCFPGATVQIILDKLPGILQSLPSTVRRIIVHVGCVDASRRQSEITKSEFLKLFQCLRTCSKAVFISGPIPPYNRGCRLFSRILGLNSWLLSACRTHNMGFIDNFNLFWNRPSFYRSDGTLPNKLGSSVLTGNIQHAVQSLPQD</sequence>
<accession>A0AAQ6AC87</accession>
<dbReference type="Proteomes" id="UP001501940">
    <property type="component" value="Chromosome 1"/>
</dbReference>
<keyword evidence="2" id="KW-1185">Reference proteome</keyword>
<protein>
    <recommendedName>
        <fullName evidence="3">OSK domain-containing protein</fullName>
    </recommendedName>
</protein>
<evidence type="ECO:0000313" key="2">
    <source>
        <dbReference type="Proteomes" id="UP001501940"/>
    </source>
</evidence>
<dbReference type="Gene3D" id="3.40.50.12700">
    <property type="match status" value="1"/>
</dbReference>
<evidence type="ECO:0000313" key="1">
    <source>
        <dbReference type="Ensembl" id="ENSAOCP00000076028.1"/>
    </source>
</evidence>
<reference evidence="1" key="2">
    <citation type="submission" date="2025-08" db="UniProtKB">
        <authorList>
            <consortium name="Ensembl"/>
        </authorList>
    </citation>
    <scope>IDENTIFICATION</scope>
</reference>
<organism evidence="1 2">
    <name type="scientific">Amphiprion ocellaris</name>
    <name type="common">Clown anemonefish</name>
    <dbReference type="NCBI Taxonomy" id="80972"/>
    <lineage>
        <taxon>Eukaryota</taxon>
        <taxon>Metazoa</taxon>
        <taxon>Chordata</taxon>
        <taxon>Craniata</taxon>
        <taxon>Vertebrata</taxon>
        <taxon>Euteleostomi</taxon>
        <taxon>Actinopterygii</taxon>
        <taxon>Neopterygii</taxon>
        <taxon>Teleostei</taxon>
        <taxon>Neoteleostei</taxon>
        <taxon>Acanthomorphata</taxon>
        <taxon>Ovalentaria</taxon>
        <taxon>Pomacentridae</taxon>
        <taxon>Amphiprion</taxon>
    </lineage>
</organism>
<dbReference type="CDD" id="cd00229">
    <property type="entry name" value="SGNH_hydrolase"/>
    <property type="match status" value="1"/>
</dbReference>
<dbReference type="Ensembl" id="ENSAOCT00000084677.1">
    <property type="protein sequence ID" value="ENSAOCP00000076028.1"/>
    <property type="gene ID" value="ENSAOCG00000028741.1"/>
</dbReference>
<dbReference type="AlphaFoldDB" id="A0AAQ6AC87"/>
<reference evidence="1 2" key="1">
    <citation type="submission" date="2022-01" db="EMBL/GenBank/DDBJ databases">
        <title>A chromosome-scale genome assembly of the false clownfish, Amphiprion ocellaris.</title>
        <authorList>
            <person name="Ryu T."/>
        </authorList>
    </citation>
    <scope>NUCLEOTIDE SEQUENCE [LARGE SCALE GENOMIC DNA]</scope>
</reference>